<evidence type="ECO:0000256" key="1">
    <source>
        <dbReference type="ARBA" id="ARBA00000370"/>
    </source>
</evidence>
<dbReference type="Pfam" id="PF06415">
    <property type="entry name" value="iPGM_N"/>
    <property type="match status" value="1"/>
</dbReference>
<evidence type="ECO:0000256" key="12">
    <source>
        <dbReference type="PIRSR" id="PIRSR001492-2"/>
    </source>
</evidence>
<feature type="domain" description="BPG-independent PGAM N-terminal" evidence="15">
    <location>
        <begin position="81"/>
        <end position="296"/>
    </location>
</feature>
<dbReference type="AlphaFoldDB" id="A0A368W1E7"/>
<feature type="binding site" evidence="9 13">
    <location>
        <position position="442"/>
    </location>
    <ligand>
        <name>Mn(2+)</name>
        <dbReference type="ChEBI" id="CHEBI:29035"/>
        <label>2</label>
    </ligand>
</feature>
<dbReference type="GO" id="GO:0030145">
    <property type="term" value="F:manganese ion binding"/>
    <property type="evidence" value="ECO:0007669"/>
    <property type="project" value="UniProtKB-UniRule"/>
</dbReference>
<feature type="binding site" evidence="9 13">
    <location>
        <position position="11"/>
    </location>
    <ligand>
        <name>Mn(2+)</name>
        <dbReference type="ChEBI" id="CHEBI:29035"/>
        <label>2</label>
    </ligand>
</feature>
<dbReference type="Gene3D" id="3.40.1450.10">
    <property type="entry name" value="BPG-independent phosphoglycerate mutase, domain B"/>
    <property type="match status" value="1"/>
</dbReference>
<dbReference type="InterPro" id="IPR036646">
    <property type="entry name" value="PGAM_B_sf"/>
</dbReference>
<accession>A0A368W1E7</accession>
<dbReference type="UniPathway" id="UPA00109">
    <property type="reaction ID" value="UER00186"/>
</dbReference>
<evidence type="ECO:0000256" key="13">
    <source>
        <dbReference type="PIRSR" id="PIRSR001492-3"/>
    </source>
</evidence>
<feature type="binding site" evidence="9 12">
    <location>
        <position position="190"/>
    </location>
    <ligand>
        <name>substrate</name>
    </ligand>
</feature>
<dbReference type="EC" id="5.4.2.12" evidence="9 10"/>
<dbReference type="InterPro" id="IPR011258">
    <property type="entry name" value="BPG-indep_PGM_N"/>
</dbReference>
<feature type="binding site" evidence="9 13">
    <location>
        <position position="441"/>
    </location>
    <ligand>
        <name>Mn(2+)</name>
        <dbReference type="ChEBI" id="CHEBI:29035"/>
        <label>2</label>
    </ligand>
</feature>
<dbReference type="Pfam" id="PF01676">
    <property type="entry name" value="Metalloenzyme"/>
    <property type="match status" value="1"/>
</dbReference>
<keyword evidence="5 9" id="KW-0479">Metal-binding</keyword>
<feature type="active site" description="Phosphoserine intermediate" evidence="9 11">
    <location>
        <position position="61"/>
    </location>
</feature>
<evidence type="ECO:0000313" key="16">
    <source>
        <dbReference type="EMBL" id="RCW46468.1"/>
    </source>
</evidence>
<evidence type="ECO:0000256" key="7">
    <source>
        <dbReference type="ARBA" id="ARBA00023211"/>
    </source>
</evidence>
<name>A0A368W1E7_9BACL</name>
<dbReference type="EMBL" id="QPJD01000009">
    <property type="protein sequence ID" value="RCW46468.1"/>
    <property type="molecule type" value="Genomic_DNA"/>
</dbReference>
<comment type="cofactor">
    <cofactor evidence="9">
        <name>Mn(2+)</name>
        <dbReference type="ChEBI" id="CHEBI:29035"/>
    </cofactor>
    <text evidence="9">Binds 2 manganese ions per subunit.</text>
</comment>
<keyword evidence="17" id="KW-1185">Reference proteome</keyword>
<dbReference type="RefSeq" id="WP_114381111.1">
    <property type="nucleotide sequence ID" value="NZ_QPJD01000009.1"/>
</dbReference>
<dbReference type="NCBIfam" id="TIGR01307">
    <property type="entry name" value="pgm_bpd_ind"/>
    <property type="match status" value="1"/>
</dbReference>
<feature type="binding site" evidence="9 13">
    <location>
        <position position="460"/>
    </location>
    <ligand>
        <name>Mn(2+)</name>
        <dbReference type="ChEBI" id="CHEBI:29035"/>
        <label>1</label>
    </ligand>
</feature>
<keyword evidence="7 9" id="KW-0464">Manganese</keyword>
<dbReference type="HAMAP" id="MF_01038">
    <property type="entry name" value="GpmI"/>
    <property type="match status" value="1"/>
</dbReference>
<evidence type="ECO:0000256" key="5">
    <source>
        <dbReference type="ARBA" id="ARBA00022723"/>
    </source>
</evidence>
<comment type="catalytic activity">
    <reaction evidence="1 9">
        <text>(2R)-2-phosphoglycerate = (2R)-3-phosphoglycerate</text>
        <dbReference type="Rhea" id="RHEA:15901"/>
        <dbReference type="ChEBI" id="CHEBI:58272"/>
        <dbReference type="ChEBI" id="CHEBI:58289"/>
        <dbReference type="EC" id="5.4.2.12"/>
    </reaction>
</comment>
<evidence type="ECO:0000256" key="2">
    <source>
        <dbReference type="ARBA" id="ARBA00002315"/>
    </source>
</evidence>
<feature type="binding site" evidence="9 13">
    <location>
        <position position="400"/>
    </location>
    <ligand>
        <name>Mn(2+)</name>
        <dbReference type="ChEBI" id="CHEBI:29035"/>
        <label>1</label>
    </ligand>
</feature>
<protein>
    <recommendedName>
        <fullName evidence="9 10">2,3-bisphosphoglycerate-independent phosphoglycerate mutase</fullName>
        <shortName evidence="9">BPG-independent PGAM</shortName>
        <shortName evidence="9">Phosphoglyceromutase</shortName>
        <shortName evidence="9">iPGM</shortName>
        <ecNumber evidence="9 10">5.4.2.12</ecNumber>
    </recommendedName>
</protein>
<dbReference type="InterPro" id="IPR005995">
    <property type="entry name" value="Pgm_bpd_ind"/>
</dbReference>
<dbReference type="Gene3D" id="3.40.720.10">
    <property type="entry name" value="Alkaline Phosphatase, subunit A"/>
    <property type="match status" value="1"/>
</dbReference>
<feature type="binding site" evidence="9 13">
    <location>
        <position position="404"/>
    </location>
    <ligand>
        <name>Mn(2+)</name>
        <dbReference type="ChEBI" id="CHEBI:29035"/>
        <label>1</label>
    </ligand>
</feature>
<comment type="subunit">
    <text evidence="9">Monomer.</text>
</comment>
<feature type="binding site" evidence="9 12">
    <location>
        <begin position="152"/>
        <end position="153"/>
    </location>
    <ligand>
        <name>substrate</name>
    </ligand>
</feature>
<dbReference type="Proteomes" id="UP000252415">
    <property type="component" value="Unassembled WGS sequence"/>
</dbReference>
<dbReference type="PIRSF" id="PIRSF001492">
    <property type="entry name" value="IPGAM"/>
    <property type="match status" value="1"/>
</dbReference>
<dbReference type="FunFam" id="3.40.1450.10:FF:000002">
    <property type="entry name" value="2,3-bisphosphoglycerate-independent phosphoglycerate mutase"/>
    <property type="match status" value="1"/>
</dbReference>
<feature type="binding site" evidence="9 12">
    <location>
        <position position="122"/>
    </location>
    <ligand>
        <name>substrate</name>
    </ligand>
</feature>
<comment type="pathway">
    <text evidence="3 9">Carbohydrate degradation; glycolysis; pyruvate from D-glyceraldehyde 3-phosphate: step 3/5.</text>
</comment>
<evidence type="ECO:0000256" key="3">
    <source>
        <dbReference type="ARBA" id="ARBA00004798"/>
    </source>
</evidence>
<evidence type="ECO:0000256" key="10">
    <source>
        <dbReference type="NCBIfam" id="TIGR01307"/>
    </source>
</evidence>
<proteinExistence type="inferred from homology"/>
<dbReference type="OrthoDB" id="9800863at2"/>
<dbReference type="GO" id="GO:0005829">
    <property type="term" value="C:cytosol"/>
    <property type="evidence" value="ECO:0007669"/>
    <property type="project" value="TreeGrafter"/>
</dbReference>
<feature type="binding site" evidence="9 12">
    <location>
        <position position="184"/>
    </location>
    <ligand>
        <name>substrate</name>
    </ligand>
</feature>
<dbReference type="GO" id="GO:0006096">
    <property type="term" value="P:glycolytic process"/>
    <property type="evidence" value="ECO:0007669"/>
    <property type="project" value="UniProtKB-UniRule"/>
</dbReference>
<dbReference type="PANTHER" id="PTHR31637:SF0">
    <property type="entry name" value="2,3-BISPHOSPHOGLYCERATE-INDEPENDENT PHOSPHOGLYCERATE MUTASE"/>
    <property type="match status" value="1"/>
</dbReference>
<evidence type="ECO:0000313" key="17">
    <source>
        <dbReference type="Proteomes" id="UP000252415"/>
    </source>
</evidence>
<sequence>MGSRGLLIIADGWGYSKNKQHNAIANAGTPVFDRLFDRYPWTLIEASGEHVGLERGTPGNSEVGHLTLGAGRVVDYESTRVQNAIKSGELQKHPVLVPHLEQVKTKGGCVHLIGLLTDGNVHAHYHHFVPLAEAAKKAGISDVYLHLFTDGRDAPSGTALHFLSELETMLKASGIGTIASVVGRDYGMDRNHRWEKTKAVYDLLTAGTGRPFRSAAEAVAFAYNSGLADDFVPPSILVDVAGAPIGPVRDHDLILSVNFRGDRMRQIVKAFAPGRFEKFPRPSLPNVQVLTLTDYHMNPPVPSILEHVSMPNGLAETLEHHHVWNLRISETEKFSHVTFFINGREEHGYRYQKNIHIPGPDVKDYRSVPNMSAEEIALAVVDAIRRNEFQLIIINLVNADILGHTGDMEAVIKAVEAVDQALGIIIEAAQSSHYWAVVCGDHGNAELMWDVSSNRPHVGHTTNPVPLILVHPHGHLPLRANGSLADVAPTLLKLLNIEIPKEMTGTSLLEK</sequence>
<evidence type="ECO:0000256" key="11">
    <source>
        <dbReference type="PIRSR" id="PIRSR001492-1"/>
    </source>
</evidence>
<comment type="similarity">
    <text evidence="4 9">Belongs to the BPG-independent phosphoglycerate mutase family.</text>
</comment>
<dbReference type="SUPFAM" id="SSF53649">
    <property type="entry name" value="Alkaline phosphatase-like"/>
    <property type="match status" value="1"/>
</dbReference>
<reference evidence="16 17" key="1">
    <citation type="submission" date="2018-07" db="EMBL/GenBank/DDBJ databases">
        <title>Genomic Encyclopedia of Type Strains, Phase III (KMG-III): the genomes of soil and plant-associated and newly described type strains.</title>
        <authorList>
            <person name="Whitman W."/>
        </authorList>
    </citation>
    <scope>NUCLEOTIDE SEQUENCE [LARGE SCALE GENOMIC DNA]</scope>
    <source>
        <strain evidence="16 17">CECT 7506</strain>
    </source>
</reference>
<dbReference type="GO" id="GO:0006007">
    <property type="term" value="P:glucose catabolic process"/>
    <property type="evidence" value="ECO:0007669"/>
    <property type="project" value="InterPro"/>
</dbReference>
<evidence type="ECO:0000256" key="9">
    <source>
        <dbReference type="HAMAP-Rule" id="MF_01038"/>
    </source>
</evidence>
<gene>
    <name evidence="9" type="primary">gpmI</name>
    <name evidence="16" type="ORF">DFP97_109111</name>
</gene>
<organism evidence="16 17">
    <name type="scientific">Paenibacillus prosopidis</name>
    <dbReference type="NCBI Taxonomy" id="630520"/>
    <lineage>
        <taxon>Bacteria</taxon>
        <taxon>Bacillati</taxon>
        <taxon>Bacillota</taxon>
        <taxon>Bacilli</taxon>
        <taxon>Bacillales</taxon>
        <taxon>Paenibacillaceae</taxon>
        <taxon>Paenibacillus</taxon>
    </lineage>
</organism>
<dbReference type="InterPro" id="IPR017850">
    <property type="entry name" value="Alkaline_phosphatase_core_sf"/>
</dbReference>
<dbReference type="GO" id="GO:0004619">
    <property type="term" value="F:phosphoglycerate mutase activity"/>
    <property type="evidence" value="ECO:0007669"/>
    <property type="project" value="UniProtKB-UniRule"/>
</dbReference>
<feature type="binding site" evidence="9 12">
    <location>
        <begin position="260"/>
        <end position="263"/>
    </location>
    <ligand>
        <name>substrate</name>
    </ligand>
</feature>
<dbReference type="PANTHER" id="PTHR31637">
    <property type="entry name" value="2,3-BISPHOSPHOGLYCERATE-INDEPENDENT PHOSPHOGLYCERATE MUTASE"/>
    <property type="match status" value="1"/>
</dbReference>
<comment type="function">
    <text evidence="2 9">Catalyzes the interconversion of 2-phosphoglycerate and 3-phosphoglycerate.</text>
</comment>
<feature type="domain" description="Metalloenzyme" evidence="14">
    <location>
        <begin position="4"/>
        <end position="498"/>
    </location>
</feature>
<keyword evidence="8 9" id="KW-0413">Isomerase</keyword>
<evidence type="ECO:0000256" key="4">
    <source>
        <dbReference type="ARBA" id="ARBA00008819"/>
    </source>
</evidence>
<evidence type="ECO:0000259" key="15">
    <source>
        <dbReference type="Pfam" id="PF06415"/>
    </source>
</evidence>
<feature type="binding site" evidence="9 13">
    <location>
        <position position="61"/>
    </location>
    <ligand>
        <name>Mn(2+)</name>
        <dbReference type="ChEBI" id="CHEBI:29035"/>
        <label>2</label>
    </ligand>
</feature>
<feature type="binding site" evidence="9 12">
    <location>
        <position position="333"/>
    </location>
    <ligand>
        <name>substrate</name>
    </ligand>
</feature>
<evidence type="ECO:0000259" key="14">
    <source>
        <dbReference type="Pfam" id="PF01676"/>
    </source>
</evidence>
<evidence type="ECO:0000256" key="6">
    <source>
        <dbReference type="ARBA" id="ARBA00023152"/>
    </source>
</evidence>
<dbReference type="SUPFAM" id="SSF64158">
    <property type="entry name" value="2,3-Bisphosphoglycerate-independent phosphoglycerate mutase, substrate-binding domain"/>
    <property type="match status" value="1"/>
</dbReference>
<dbReference type="InterPro" id="IPR006124">
    <property type="entry name" value="Metalloenzyme"/>
</dbReference>
<dbReference type="CDD" id="cd16010">
    <property type="entry name" value="iPGM"/>
    <property type="match status" value="1"/>
</dbReference>
<keyword evidence="6 9" id="KW-0324">Glycolysis</keyword>
<comment type="caution">
    <text evidence="16">The sequence shown here is derived from an EMBL/GenBank/DDBJ whole genome shotgun (WGS) entry which is preliminary data.</text>
</comment>
<evidence type="ECO:0000256" key="8">
    <source>
        <dbReference type="ARBA" id="ARBA00023235"/>
    </source>
</evidence>